<name>A0A6J5ZS34_9ZZZZ</name>
<organism evidence="1">
    <name type="scientific">freshwater metagenome</name>
    <dbReference type="NCBI Taxonomy" id="449393"/>
    <lineage>
        <taxon>unclassified sequences</taxon>
        <taxon>metagenomes</taxon>
        <taxon>ecological metagenomes</taxon>
    </lineage>
</organism>
<sequence>MVTVIFVAQVMNVAGSDQRATHLARDPDDPFVGPVLSGDAVVLNFEVNVLSAERTDELIDVGASLIVAAVSEPASEA</sequence>
<dbReference type="AlphaFoldDB" id="A0A6J5ZS34"/>
<accession>A0A6J5ZS34</accession>
<reference evidence="1" key="1">
    <citation type="submission" date="2020-05" db="EMBL/GenBank/DDBJ databases">
        <authorList>
            <person name="Chiriac C."/>
            <person name="Salcher M."/>
            <person name="Ghai R."/>
            <person name="Kavagutti S V."/>
        </authorList>
    </citation>
    <scope>NUCLEOTIDE SEQUENCE</scope>
</reference>
<evidence type="ECO:0000313" key="1">
    <source>
        <dbReference type="EMBL" id="CAB4345301.1"/>
    </source>
</evidence>
<gene>
    <name evidence="1" type="ORF">UFOPK3522_01079</name>
</gene>
<protein>
    <submittedName>
        <fullName evidence="1">Unannotated protein</fullName>
    </submittedName>
</protein>
<proteinExistence type="predicted"/>
<dbReference type="EMBL" id="CAESAO010000096">
    <property type="protein sequence ID" value="CAB4345301.1"/>
    <property type="molecule type" value="Genomic_DNA"/>
</dbReference>